<dbReference type="PROSITE" id="PS00108">
    <property type="entry name" value="PROTEIN_KINASE_ST"/>
    <property type="match status" value="1"/>
</dbReference>
<comment type="caution">
    <text evidence="15">The sequence shown here is derived from an EMBL/GenBank/DDBJ whole genome shotgun (WGS) entry which is preliminary data.</text>
</comment>
<dbReference type="GO" id="GO:0005524">
    <property type="term" value="F:ATP binding"/>
    <property type="evidence" value="ECO:0007669"/>
    <property type="project" value="UniProtKB-UniRule"/>
</dbReference>
<evidence type="ECO:0000256" key="12">
    <source>
        <dbReference type="RuleBase" id="RU000304"/>
    </source>
</evidence>
<evidence type="ECO:0000256" key="10">
    <source>
        <dbReference type="ARBA" id="ARBA00054261"/>
    </source>
</evidence>
<evidence type="ECO:0000256" key="6">
    <source>
        <dbReference type="ARBA" id="ARBA00022741"/>
    </source>
</evidence>
<dbReference type="EC" id="2.7.11.1" evidence="3"/>
<dbReference type="AlphaFoldDB" id="A0A8T2TV66"/>
<organism evidence="15 16">
    <name type="scientific">Ceratopteris richardii</name>
    <name type="common">Triangle waterfern</name>
    <dbReference type="NCBI Taxonomy" id="49495"/>
    <lineage>
        <taxon>Eukaryota</taxon>
        <taxon>Viridiplantae</taxon>
        <taxon>Streptophyta</taxon>
        <taxon>Embryophyta</taxon>
        <taxon>Tracheophyta</taxon>
        <taxon>Polypodiopsida</taxon>
        <taxon>Polypodiidae</taxon>
        <taxon>Polypodiales</taxon>
        <taxon>Pteridineae</taxon>
        <taxon>Pteridaceae</taxon>
        <taxon>Parkerioideae</taxon>
        <taxon>Ceratopteris</taxon>
    </lineage>
</organism>
<dbReference type="Pfam" id="PF07714">
    <property type="entry name" value="PK_Tyr_Ser-Thr"/>
    <property type="match status" value="1"/>
</dbReference>
<evidence type="ECO:0000256" key="1">
    <source>
        <dbReference type="ARBA" id="ARBA00004196"/>
    </source>
</evidence>
<keyword evidence="4 12" id="KW-0723">Serine/threonine-protein kinase</keyword>
<accession>A0A8T2TV66</accession>
<dbReference type="EMBL" id="CM035416">
    <property type="protein sequence ID" value="KAH7425335.1"/>
    <property type="molecule type" value="Genomic_DNA"/>
</dbReference>
<evidence type="ECO:0000259" key="14">
    <source>
        <dbReference type="PROSITE" id="PS50011"/>
    </source>
</evidence>
<evidence type="ECO:0000313" key="16">
    <source>
        <dbReference type="Proteomes" id="UP000825935"/>
    </source>
</evidence>
<keyword evidence="9" id="KW-0472">Membrane</keyword>
<dbReference type="GO" id="GO:0005886">
    <property type="term" value="C:plasma membrane"/>
    <property type="evidence" value="ECO:0007669"/>
    <property type="project" value="UniProtKB-ARBA"/>
</dbReference>
<evidence type="ECO:0000256" key="8">
    <source>
        <dbReference type="ARBA" id="ARBA00022840"/>
    </source>
</evidence>
<dbReference type="InterPro" id="IPR001245">
    <property type="entry name" value="Ser-Thr/Tyr_kinase_cat_dom"/>
</dbReference>
<gene>
    <name evidence="15" type="ORF">KP509_11G049900</name>
</gene>
<proteinExistence type="inferred from homology"/>
<evidence type="ECO:0000256" key="3">
    <source>
        <dbReference type="ARBA" id="ARBA00012513"/>
    </source>
</evidence>
<evidence type="ECO:0000313" key="15">
    <source>
        <dbReference type="EMBL" id="KAH7425335.1"/>
    </source>
</evidence>
<dbReference type="OrthoDB" id="4062651at2759"/>
<dbReference type="InterPro" id="IPR017441">
    <property type="entry name" value="Protein_kinase_ATP_BS"/>
</dbReference>
<dbReference type="SUPFAM" id="SSF56112">
    <property type="entry name" value="Protein kinase-like (PK-like)"/>
    <property type="match status" value="1"/>
</dbReference>
<protein>
    <recommendedName>
        <fullName evidence="3">non-specific serine/threonine protein kinase</fullName>
        <ecNumber evidence="3">2.7.11.1</ecNumber>
    </recommendedName>
</protein>
<dbReference type="Gene3D" id="1.10.510.10">
    <property type="entry name" value="Transferase(Phosphotransferase) domain 1"/>
    <property type="match status" value="1"/>
</dbReference>
<evidence type="ECO:0000256" key="5">
    <source>
        <dbReference type="ARBA" id="ARBA00022679"/>
    </source>
</evidence>
<comment type="similarity">
    <text evidence="12">Belongs to the protein kinase superfamily.</text>
</comment>
<evidence type="ECO:0000256" key="4">
    <source>
        <dbReference type="ARBA" id="ARBA00022527"/>
    </source>
</evidence>
<evidence type="ECO:0000256" key="11">
    <source>
        <dbReference type="PROSITE-ProRule" id="PRU10141"/>
    </source>
</evidence>
<sequence length="375" mass="41383">MGNTCSFTSDAADENPWTDNTSSYAGTSSMFTGFSEDKSSVEQGFSKTAPSENISKFQPLNTNLPSLKAFSFNDLKAAAKSFRSDSIIGEGGFGIVYKGYLDEQTLLPAKPGHGMSVAIKKLKLEGTQGHREWLAEVHYLGSLYHPNLVKLVGFCNEDRNRLLVYEFMARGSLENHIFRKGKHAPAMSWVTRMKIALDAAKGVAFLHGLEPQVIYRDFKSSNILLDSNYNAKLSDFGLAKYGPVGDDTHVSTRAMGTHGYAAPEYLATGHLTVRSDVYSFGVVLLELLTGLKTMDHNRPPREVKLVDWIKPMLKDRRQVMQVIDPKLAGQFSKKAGYKTAQLALTCLDDLPKSRPTMAQVVECLLQISNISEQAA</sequence>
<keyword evidence="5" id="KW-0808">Transferase</keyword>
<dbReference type="GO" id="GO:0004674">
    <property type="term" value="F:protein serine/threonine kinase activity"/>
    <property type="evidence" value="ECO:0007669"/>
    <property type="project" value="UniProtKB-KW"/>
</dbReference>
<keyword evidence="7" id="KW-0418">Kinase</keyword>
<keyword evidence="6 11" id="KW-0547">Nucleotide-binding</keyword>
<evidence type="ECO:0000256" key="2">
    <source>
        <dbReference type="ARBA" id="ARBA00004308"/>
    </source>
</evidence>
<dbReference type="FunFam" id="3.30.200.20:FF:000228">
    <property type="entry name" value="Serine/threonine-protein kinase BIK1"/>
    <property type="match status" value="1"/>
</dbReference>
<dbReference type="FunFam" id="1.10.510.10:FF:000032">
    <property type="entry name" value="Serine/threonine-protein kinase PBS1"/>
    <property type="match status" value="1"/>
</dbReference>
<feature type="binding site" evidence="11">
    <location>
        <position position="121"/>
    </location>
    <ligand>
        <name>ATP</name>
        <dbReference type="ChEBI" id="CHEBI:30616"/>
    </ligand>
</feature>
<comment type="subcellular location">
    <subcellularLocation>
        <location evidence="1">Cell envelope</location>
    </subcellularLocation>
    <subcellularLocation>
        <location evidence="2">Endomembrane system</location>
    </subcellularLocation>
</comment>
<feature type="domain" description="Protein kinase" evidence="14">
    <location>
        <begin position="82"/>
        <end position="367"/>
    </location>
</feature>
<dbReference type="PROSITE" id="PS50011">
    <property type="entry name" value="PROTEIN_KINASE_DOM"/>
    <property type="match status" value="1"/>
</dbReference>
<dbReference type="InterPro" id="IPR008271">
    <property type="entry name" value="Ser/Thr_kinase_AS"/>
</dbReference>
<keyword evidence="8 11" id="KW-0067">ATP-binding</keyword>
<reference evidence="15" key="1">
    <citation type="submission" date="2021-08" db="EMBL/GenBank/DDBJ databases">
        <title>WGS assembly of Ceratopteris richardii.</title>
        <authorList>
            <person name="Marchant D.B."/>
            <person name="Chen G."/>
            <person name="Jenkins J."/>
            <person name="Shu S."/>
            <person name="Leebens-Mack J."/>
            <person name="Grimwood J."/>
            <person name="Schmutz J."/>
            <person name="Soltis P."/>
            <person name="Soltis D."/>
            <person name="Chen Z.-H."/>
        </authorList>
    </citation>
    <scope>NUCLEOTIDE SEQUENCE</scope>
    <source>
        <strain evidence="15">Whitten #5841</strain>
        <tissue evidence="15">Leaf</tissue>
    </source>
</reference>
<dbReference type="Gene3D" id="3.30.200.20">
    <property type="entry name" value="Phosphorylase Kinase, domain 1"/>
    <property type="match status" value="1"/>
</dbReference>
<evidence type="ECO:0000256" key="13">
    <source>
        <dbReference type="SAM" id="MobiDB-lite"/>
    </source>
</evidence>
<dbReference type="CDD" id="cd14066">
    <property type="entry name" value="STKc_IRAK"/>
    <property type="match status" value="1"/>
</dbReference>
<comment type="function">
    <text evidence="10">May be involved in plant defense signaling.</text>
</comment>
<dbReference type="PANTHER" id="PTHR45621">
    <property type="entry name" value="OS01G0588500 PROTEIN-RELATED"/>
    <property type="match status" value="1"/>
</dbReference>
<dbReference type="InterPro" id="IPR011009">
    <property type="entry name" value="Kinase-like_dom_sf"/>
</dbReference>
<dbReference type="PROSITE" id="PS00107">
    <property type="entry name" value="PROTEIN_KINASE_ATP"/>
    <property type="match status" value="1"/>
</dbReference>
<name>A0A8T2TV66_CERRI</name>
<dbReference type="InterPro" id="IPR050823">
    <property type="entry name" value="Plant_Ser_Thr_Prot_Kinase"/>
</dbReference>
<keyword evidence="16" id="KW-1185">Reference proteome</keyword>
<evidence type="ECO:0000256" key="9">
    <source>
        <dbReference type="ARBA" id="ARBA00023136"/>
    </source>
</evidence>
<dbReference type="Proteomes" id="UP000825935">
    <property type="component" value="Chromosome 11"/>
</dbReference>
<evidence type="ECO:0000256" key="7">
    <source>
        <dbReference type="ARBA" id="ARBA00022777"/>
    </source>
</evidence>
<dbReference type="GO" id="GO:0012505">
    <property type="term" value="C:endomembrane system"/>
    <property type="evidence" value="ECO:0007669"/>
    <property type="project" value="UniProtKB-SubCell"/>
</dbReference>
<dbReference type="OMA" id="FQPLNTN"/>
<dbReference type="InterPro" id="IPR000719">
    <property type="entry name" value="Prot_kinase_dom"/>
</dbReference>
<feature type="region of interest" description="Disordered" evidence="13">
    <location>
        <begin position="1"/>
        <end position="22"/>
    </location>
</feature>